<dbReference type="Pfam" id="PF00731">
    <property type="entry name" value="AIRC"/>
    <property type="match status" value="1"/>
</dbReference>
<accession>A0A2N8HCN0</accession>
<reference evidence="2 3" key="1">
    <citation type="journal article" date="2017" name="BMC Genomics">
        <title>Genome sequencing of 39 Akkermansia muciniphila isolates reveals its population structure, genomic and functional diverisity, and global distribution in mammalian gut microbiotas.</title>
        <authorList>
            <person name="Guo X."/>
            <person name="Li S."/>
            <person name="Zhang J."/>
            <person name="Wu F."/>
            <person name="Li X."/>
            <person name="Wu D."/>
            <person name="Zhang M."/>
            <person name="Ou Z."/>
            <person name="Jie Z."/>
            <person name="Yan Q."/>
            <person name="Li P."/>
            <person name="Yi J."/>
            <person name="Peng Y."/>
        </authorList>
    </citation>
    <scope>NUCLEOTIDE SEQUENCE [LARGE SCALE GENOMIC DNA]</scope>
    <source>
        <strain evidence="2 3">GP24</strain>
    </source>
</reference>
<proteinExistence type="predicted"/>
<protein>
    <submittedName>
        <fullName evidence="2">1-(5-phosphoribosyl)-5-amino-4-imidazole-carboxylate carboxylase</fullName>
    </submittedName>
</protein>
<dbReference type="InterPro" id="IPR000031">
    <property type="entry name" value="PurE_dom"/>
</dbReference>
<evidence type="ECO:0000313" key="2">
    <source>
        <dbReference type="EMBL" id="PNC17646.1"/>
    </source>
</evidence>
<name>A0A2N8HCN0_9BACT</name>
<dbReference type="OrthoDB" id="9782511at2"/>
<gene>
    <name evidence="2" type="ORF">CXU22_07790</name>
</gene>
<dbReference type="EMBL" id="PJKA01000012">
    <property type="protein sequence ID" value="PNC17646.1"/>
    <property type="molecule type" value="Genomic_DNA"/>
</dbReference>
<dbReference type="RefSeq" id="WP_102714248.1">
    <property type="nucleotide sequence ID" value="NZ_PJKA01000012.1"/>
</dbReference>
<dbReference type="NCBIfam" id="NF033503">
    <property type="entry name" value="LarB"/>
    <property type="match status" value="1"/>
</dbReference>
<dbReference type="Proteomes" id="UP000236000">
    <property type="component" value="Unassembled WGS sequence"/>
</dbReference>
<dbReference type="GO" id="GO:0006189">
    <property type="term" value="P:'de novo' IMP biosynthetic process"/>
    <property type="evidence" value="ECO:0007669"/>
    <property type="project" value="InterPro"/>
</dbReference>
<dbReference type="Gene3D" id="3.40.50.1970">
    <property type="match status" value="1"/>
</dbReference>
<dbReference type="AlphaFoldDB" id="A0A2N8HCN0"/>
<organism evidence="2 3">
    <name type="scientific">Akkermansia muciniphila</name>
    <dbReference type="NCBI Taxonomy" id="239935"/>
    <lineage>
        <taxon>Bacteria</taxon>
        <taxon>Pseudomonadati</taxon>
        <taxon>Verrucomicrobiota</taxon>
        <taxon>Verrucomicrobiia</taxon>
        <taxon>Verrucomicrobiales</taxon>
        <taxon>Akkermansiaceae</taxon>
        <taxon>Akkermansia</taxon>
    </lineage>
</organism>
<dbReference type="PANTHER" id="PTHR43064">
    <property type="entry name" value="PHOSPHORIBOSYLAMINOIMIDAZOLE CARBOXYLASE-RELATED"/>
    <property type="match status" value="1"/>
</dbReference>
<dbReference type="SUPFAM" id="SSF52255">
    <property type="entry name" value="N5-CAIR mutase (phosphoribosylaminoimidazole carboxylase, PurE)"/>
    <property type="match status" value="1"/>
</dbReference>
<dbReference type="InterPro" id="IPR039476">
    <property type="entry name" value="P2CMN_synthase_LarB"/>
</dbReference>
<feature type="domain" description="PurE" evidence="1">
    <location>
        <begin position="117"/>
        <end position="249"/>
    </location>
</feature>
<evidence type="ECO:0000313" key="3">
    <source>
        <dbReference type="Proteomes" id="UP000236000"/>
    </source>
</evidence>
<evidence type="ECO:0000259" key="1">
    <source>
        <dbReference type="SMART" id="SM01001"/>
    </source>
</evidence>
<dbReference type="SMART" id="SM01001">
    <property type="entry name" value="AIRC"/>
    <property type="match status" value="1"/>
</dbReference>
<sequence>MNEITYILHQLKEGRLSLEEAAERIRTATAPAAAHTDIDYGRLARTGYPEVIYGAGKTPGQIEEIARGLLAAGQNVLATRLSGEAQDHLRRAFPEADMRPEARLMRIILRPAPQTEGFIGIVSAGTSDQSVAEEAALTAEFLGSRVLRYRDCGVAGLHRLVSHLDSIRRATVLVAVAGMEGALPSVLAGLVKSPVIAVPTSVGYGANFRGVTTLLAMMNSCANGVSVVNIDNGFGAGFNAHLVNSLASSSH</sequence>
<comment type="caution">
    <text evidence="2">The sequence shown here is derived from an EMBL/GenBank/DDBJ whole genome shotgun (WGS) entry which is preliminary data.</text>
</comment>
<dbReference type="GO" id="GO:0016787">
    <property type="term" value="F:hydrolase activity"/>
    <property type="evidence" value="ECO:0007669"/>
    <property type="project" value="InterPro"/>
</dbReference>
<dbReference type="PANTHER" id="PTHR43064:SF1">
    <property type="entry name" value="SLL1489 PROTEIN"/>
    <property type="match status" value="1"/>
</dbReference>